<evidence type="ECO:0000313" key="1">
    <source>
        <dbReference type="EMBL" id="ACN17959.1"/>
    </source>
</evidence>
<dbReference type="RefSeq" id="WP_015906666.1">
    <property type="nucleotide sequence ID" value="NC_012108.1"/>
</dbReference>
<protein>
    <submittedName>
        <fullName evidence="1">Uncharacterized protein</fullName>
    </submittedName>
</protein>
<organism evidence="1 2">
    <name type="scientific">Desulforapulum autotrophicum (strain ATCC 43914 / DSM 3382 / VKM B-1955 / HRM2)</name>
    <name type="common">Desulfobacterium autotrophicum</name>
    <dbReference type="NCBI Taxonomy" id="177437"/>
    <lineage>
        <taxon>Bacteria</taxon>
        <taxon>Pseudomonadati</taxon>
        <taxon>Thermodesulfobacteriota</taxon>
        <taxon>Desulfobacteria</taxon>
        <taxon>Desulfobacterales</taxon>
        <taxon>Desulfobacteraceae</taxon>
        <taxon>Desulforapulum</taxon>
    </lineage>
</organism>
<dbReference type="OrthoDB" id="6637163at2"/>
<dbReference type="eggNOG" id="ENOG502ZHQ6">
    <property type="taxonomic scope" value="Bacteria"/>
</dbReference>
<dbReference type="STRING" id="177437.HRM2_49110"/>
<dbReference type="EMBL" id="CP001087">
    <property type="protein sequence ID" value="ACN17959.1"/>
    <property type="molecule type" value="Genomic_DNA"/>
</dbReference>
<accession>C0QIL5</accession>
<sequence>MSDLSHRLNHIKRSLASSQHLSEIWQTSPLLWQEIGWHQSQLRLWLAVLPEIVVRKGESDDPVYQIPQDLQKGDGQADDLAGVIWQIVSASGRPMPVAQVKSKLPTGVVATEPMILAAVREHPKLTTMGPVIKALG</sequence>
<name>C0QIL5_DESAH</name>
<evidence type="ECO:0000313" key="2">
    <source>
        <dbReference type="Proteomes" id="UP000000442"/>
    </source>
</evidence>
<dbReference type="HOGENOM" id="CLU_1958059_0_0_7"/>
<proteinExistence type="predicted"/>
<dbReference type="AlphaFoldDB" id="C0QIL5"/>
<dbReference type="Proteomes" id="UP000000442">
    <property type="component" value="Chromosome"/>
</dbReference>
<keyword evidence="2" id="KW-1185">Reference proteome</keyword>
<dbReference type="KEGG" id="dat:HRM2_49110"/>
<gene>
    <name evidence="1" type="ordered locus">HRM2_49110</name>
</gene>
<reference evidence="1 2" key="1">
    <citation type="journal article" date="2009" name="Environ. Microbiol.">
        <title>Genome sequence of Desulfobacterium autotrophicum HRM2, a marine sulfate reducer oxidizing organic carbon completely to carbon dioxide.</title>
        <authorList>
            <person name="Strittmatter A.W."/>
            <person name="Liesegang H."/>
            <person name="Rabus R."/>
            <person name="Decker I."/>
            <person name="Amann J."/>
            <person name="Andres S."/>
            <person name="Henne A."/>
            <person name="Fricke W.F."/>
            <person name="Martinez-Arias R."/>
            <person name="Bartels D."/>
            <person name="Goesmann A."/>
            <person name="Krause L."/>
            <person name="Puehler A."/>
            <person name="Klenk H.P."/>
            <person name="Richter M."/>
            <person name="Schuler M."/>
            <person name="Gloeckner F.O."/>
            <person name="Meyerdierks A."/>
            <person name="Gottschalk G."/>
            <person name="Amann R."/>
        </authorList>
    </citation>
    <scope>NUCLEOTIDE SEQUENCE [LARGE SCALE GENOMIC DNA]</scope>
    <source>
        <strain evidence="2">ATCC 43914 / DSM 3382 / HRM2</strain>
    </source>
</reference>